<dbReference type="GO" id="GO:0022857">
    <property type="term" value="F:transmembrane transporter activity"/>
    <property type="evidence" value="ECO:0007669"/>
    <property type="project" value="InterPro"/>
</dbReference>
<dbReference type="EMBL" id="QMPZ01000163">
    <property type="protein sequence ID" value="RLE07506.1"/>
    <property type="molecule type" value="Genomic_DNA"/>
</dbReference>
<keyword evidence="2 4" id="KW-1133">Transmembrane helix</keyword>
<keyword evidence="3 4" id="KW-0472">Membrane</keyword>
<accession>A0A497E1R0</accession>
<dbReference type="PANTHER" id="PTHR23526:SF1">
    <property type="entry name" value="MAJOR FACILITATOR SUPERFAMILY MFS_1"/>
    <property type="match status" value="1"/>
</dbReference>
<feature type="transmembrane region" description="Helical" evidence="4">
    <location>
        <begin position="160"/>
        <end position="178"/>
    </location>
</feature>
<evidence type="ECO:0000256" key="2">
    <source>
        <dbReference type="ARBA" id="ARBA00022989"/>
    </source>
</evidence>
<feature type="transmembrane region" description="Helical" evidence="4">
    <location>
        <begin position="87"/>
        <end position="110"/>
    </location>
</feature>
<sequence length="445" mass="49921">MYKGRQQTLSSEKFARKNFVLGVLNGVLFSFAVSFTDPNTVLPYFVSLLTSSKFLIGFTTTITNFFFLLPQIFVASFTQHWSRRKPFYIIGALLRASSWFFLFLITYLWGSSSPSLLLFSFLALYSLSCLGGGLGGLPFLDIVGKIIVPTRRGKFFSLRLFFGGLLSIGGGLVVKYILGRPDLFPFPYNFSLLFFLTFIWISLAVSLFMCIREPDMPTKLNRRSSFFTYLRNIPRLLRKDRNYRMFFWAKILLSCGIITLPFYVIYARDVLSIPQEIVGVFVSAQMIGAAISAFFWGFLSDKYGNKIVVQLSGFIGMLVPILALAVGRLYSLSGYSDSLANDPGTFLIVAYAAVFILLGMNINGNFIGQINLLLEIAPSEQRSTYIGITNTATAFVTLLPLLGGYLIQWTSYEAAFLLSFSFMLAGLLFTLNIVEPRSNNKVRAH</sequence>
<dbReference type="InterPro" id="IPR052528">
    <property type="entry name" value="Sugar_transport-like"/>
</dbReference>
<evidence type="ECO:0000259" key="5">
    <source>
        <dbReference type="PROSITE" id="PS50850"/>
    </source>
</evidence>
<dbReference type="InterPro" id="IPR011701">
    <property type="entry name" value="MFS"/>
</dbReference>
<name>A0A497E1R0_UNCAE</name>
<feature type="transmembrane region" description="Helical" evidence="4">
    <location>
        <begin position="190"/>
        <end position="211"/>
    </location>
</feature>
<dbReference type="PROSITE" id="PS50850">
    <property type="entry name" value="MFS"/>
    <property type="match status" value="1"/>
</dbReference>
<proteinExistence type="predicted"/>
<reference evidence="6 7" key="1">
    <citation type="submission" date="2018-06" db="EMBL/GenBank/DDBJ databases">
        <title>Extensive metabolic versatility and redundancy in microbially diverse, dynamic hydrothermal sediments.</title>
        <authorList>
            <person name="Dombrowski N."/>
            <person name="Teske A."/>
            <person name="Baker B.J."/>
        </authorList>
    </citation>
    <scope>NUCLEOTIDE SEQUENCE [LARGE SCALE GENOMIC DNA]</scope>
    <source>
        <strain evidence="6">B47_G16</strain>
    </source>
</reference>
<feature type="transmembrane region" description="Helical" evidence="4">
    <location>
        <begin position="414"/>
        <end position="434"/>
    </location>
</feature>
<feature type="transmembrane region" description="Helical" evidence="4">
    <location>
        <begin position="245"/>
        <end position="265"/>
    </location>
</feature>
<dbReference type="InterPro" id="IPR036259">
    <property type="entry name" value="MFS_trans_sf"/>
</dbReference>
<organism evidence="6 7">
    <name type="scientific">Aerophobetes bacterium</name>
    <dbReference type="NCBI Taxonomy" id="2030807"/>
    <lineage>
        <taxon>Bacteria</taxon>
        <taxon>Candidatus Aerophobota</taxon>
    </lineage>
</organism>
<feature type="transmembrane region" description="Helical" evidence="4">
    <location>
        <begin position="277"/>
        <end position="299"/>
    </location>
</feature>
<evidence type="ECO:0000256" key="3">
    <source>
        <dbReference type="ARBA" id="ARBA00023136"/>
    </source>
</evidence>
<feature type="transmembrane region" description="Helical" evidence="4">
    <location>
        <begin position="311"/>
        <end position="332"/>
    </location>
</feature>
<feature type="transmembrane region" description="Helical" evidence="4">
    <location>
        <begin position="55"/>
        <end position="75"/>
    </location>
</feature>
<feature type="transmembrane region" description="Helical" evidence="4">
    <location>
        <begin position="385"/>
        <end position="408"/>
    </location>
</feature>
<dbReference type="AlphaFoldDB" id="A0A497E1R0"/>
<feature type="domain" description="Major facilitator superfamily (MFS) profile" evidence="5">
    <location>
        <begin position="242"/>
        <end position="445"/>
    </location>
</feature>
<comment type="caution">
    <text evidence="6">The sequence shown here is derived from an EMBL/GenBank/DDBJ whole genome shotgun (WGS) entry which is preliminary data.</text>
</comment>
<feature type="transmembrane region" description="Helical" evidence="4">
    <location>
        <begin position="344"/>
        <end position="364"/>
    </location>
</feature>
<dbReference type="Pfam" id="PF07690">
    <property type="entry name" value="MFS_1"/>
    <property type="match status" value="1"/>
</dbReference>
<gene>
    <name evidence="6" type="ORF">DRJ00_08025</name>
</gene>
<dbReference type="SUPFAM" id="SSF103473">
    <property type="entry name" value="MFS general substrate transporter"/>
    <property type="match status" value="1"/>
</dbReference>
<feature type="transmembrane region" description="Helical" evidence="4">
    <location>
        <begin position="18"/>
        <end position="35"/>
    </location>
</feature>
<evidence type="ECO:0000256" key="4">
    <source>
        <dbReference type="SAM" id="Phobius"/>
    </source>
</evidence>
<dbReference type="Gene3D" id="1.20.1250.20">
    <property type="entry name" value="MFS general substrate transporter like domains"/>
    <property type="match status" value="2"/>
</dbReference>
<dbReference type="InterPro" id="IPR020846">
    <property type="entry name" value="MFS_dom"/>
</dbReference>
<evidence type="ECO:0000256" key="1">
    <source>
        <dbReference type="ARBA" id="ARBA00022692"/>
    </source>
</evidence>
<keyword evidence="1 4" id="KW-0812">Transmembrane</keyword>
<protein>
    <recommendedName>
        <fullName evidence="5">Major facilitator superfamily (MFS) profile domain-containing protein</fullName>
    </recommendedName>
</protein>
<evidence type="ECO:0000313" key="6">
    <source>
        <dbReference type="EMBL" id="RLE07506.1"/>
    </source>
</evidence>
<evidence type="ECO:0000313" key="7">
    <source>
        <dbReference type="Proteomes" id="UP000279422"/>
    </source>
</evidence>
<dbReference type="Proteomes" id="UP000279422">
    <property type="component" value="Unassembled WGS sequence"/>
</dbReference>
<dbReference type="PANTHER" id="PTHR23526">
    <property type="entry name" value="INTEGRAL MEMBRANE TRANSPORT PROTEIN-RELATED"/>
    <property type="match status" value="1"/>
</dbReference>
<feature type="transmembrane region" description="Helical" evidence="4">
    <location>
        <begin position="116"/>
        <end position="140"/>
    </location>
</feature>